<dbReference type="Proteomes" id="UP001153365">
    <property type="component" value="Unassembled WGS sequence"/>
</dbReference>
<proteinExistence type="predicted"/>
<evidence type="ECO:0000313" key="2">
    <source>
        <dbReference type="EMBL" id="CAH7670335.1"/>
    </source>
</evidence>
<feature type="compositionally biased region" description="Polar residues" evidence="1">
    <location>
        <begin position="137"/>
        <end position="165"/>
    </location>
</feature>
<dbReference type="EMBL" id="CALTRL010000975">
    <property type="protein sequence ID" value="CAH7670335.1"/>
    <property type="molecule type" value="Genomic_DNA"/>
</dbReference>
<keyword evidence="3" id="KW-1185">Reference proteome</keyword>
<feature type="compositionally biased region" description="Polar residues" evidence="1">
    <location>
        <begin position="111"/>
        <end position="127"/>
    </location>
</feature>
<comment type="caution">
    <text evidence="2">The sequence shown here is derived from an EMBL/GenBank/DDBJ whole genome shotgun (WGS) entry which is preliminary data.</text>
</comment>
<feature type="compositionally biased region" description="Polar residues" evidence="1">
    <location>
        <begin position="172"/>
        <end position="182"/>
    </location>
</feature>
<name>A0AAV0AQU1_PHAPC</name>
<reference evidence="2" key="1">
    <citation type="submission" date="2022-06" db="EMBL/GenBank/DDBJ databases">
        <authorList>
            <consortium name="SYNGENTA / RWTH Aachen University"/>
        </authorList>
    </citation>
    <scope>NUCLEOTIDE SEQUENCE</scope>
</reference>
<dbReference type="AlphaFoldDB" id="A0AAV0AQU1"/>
<protein>
    <submittedName>
        <fullName evidence="2">Expressed protein</fullName>
    </submittedName>
</protein>
<feature type="region of interest" description="Disordered" evidence="1">
    <location>
        <begin position="80"/>
        <end position="194"/>
    </location>
</feature>
<evidence type="ECO:0000256" key="1">
    <source>
        <dbReference type="SAM" id="MobiDB-lite"/>
    </source>
</evidence>
<feature type="region of interest" description="Disordered" evidence="1">
    <location>
        <begin position="1"/>
        <end position="22"/>
    </location>
</feature>
<accession>A0AAV0AQU1</accession>
<evidence type="ECO:0000313" key="3">
    <source>
        <dbReference type="Proteomes" id="UP001153365"/>
    </source>
</evidence>
<gene>
    <name evidence="2" type="ORF">PPACK8108_LOCUS5025</name>
</gene>
<organism evidence="2 3">
    <name type="scientific">Phakopsora pachyrhizi</name>
    <name type="common">Asian soybean rust disease fungus</name>
    <dbReference type="NCBI Taxonomy" id="170000"/>
    <lineage>
        <taxon>Eukaryota</taxon>
        <taxon>Fungi</taxon>
        <taxon>Dikarya</taxon>
        <taxon>Basidiomycota</taxon>
        <taxon>Pucciniomycotina</taxon>
        <taxon>Pucciniomycetes</taxon>
        <taxon>Pucciniales</taxon>
        <taxon>Phakopsoraceae</taxon>
        <taxon>Phakopsora</taxon>
    </lineage>
</organism>
<sequence>MQGQHHLQRFQHQQQQQQAAIARQRMQQQEMWQQRQPEAQLHQQVFQQHQIYPEPYATQRQILANGRRLGVINNVPQEQLNGLVPHPPAQQGSPLNPHPHLFRASRPPSRSGVTQASSTFGASSHLQLQPLPPREPSQGSNQVKSPANQANPRNPSFSQPSNMQTAVLPPNRHSSPITTSSADEQDQKKRHLNE</sequence>